<dbReference type="CDD" id="cd00077">
    <property type="entry name" value="HDc"/>
    <property type="match status" value="1"/>
</dbReference>
<proteinExistence type="predicted"/>
<evidence type="ECO:0000313" key="4">
    <source>
        <dbReference type="Proteomes" id="UP000218327"/>
    </source>
</evidence>
<feature type="region of interest" description="Disordered" evidence="1">
    <location>
        <begin position="648"/>
        <end position="667"/>
    </location>
</feature>
<dbReference type="Pfam" id="PF13487">
    <property type="entry name" value="HD_5"/>
    <property type="match status" value="1"/>
</dbReference>
<accession>A0A2A5BBM7</accession>
<reference evidence="4" key="1">
    <citation type="submission" date="2017-08" db="EMBL/GenBank/DDBJ databases">
        <title>A dynamic microbial community with high functional redundancy inhabits the cold, oxic subseafloor aquifer.</title>
        <authorList>
            <person name="Tully B.J."/>
            <person name="Wheat C.G."/>
            <person name="Glazer B.T."/>
            <person name="Huber J.A."/>
        </authorList>
    </citation>
    <scope>NUCLEOTIDE SEQUENCE [LARGE SCALE GENOMIC DNA]</scope>
</reference>
<gene>
    <name evidence="3" type="ORF">COA96_00915</name>
</gene>
<protein>
    <submittedName>
        <fullName evidence="3">HD family phosphohydrolase</fullName>
    </submittedName>
</protein>
<evidence type="ECO:0000313" key="3">
    <source>
        <dbReference type="EMBL" id="PCJ28436.1"/>
    </source>
</evidence>
<dbReference type="Pfam" id="PF01590">
    <property type="entry name" value="GAF"/>
    <property type="match status" value="1"/>
</dbReference>
<dbReference type="SMART" id="SM00471">
    <property type="entry name" value="HDc"/>
    <property type="match status" value="1"/>
</dbReference>
<organism evidence="3 4">
    <name type="scientific">SAR86 cluster bacterium</name>
    <dbReference type="NCBI Taxonomy" id="2030880"/>
    <lineage>
        <taxon>Bacteria</taxon>
        <taxon>Pseudomonadati</taxon>
        <taxon>Pseudomonadota</taxon>
        <taxon>Gammaproteobacteria</taxon>
        <taxon>SAR86 cluster</taxon>
    </lineage>
</organism>
<dbReference type="PANTHER" id="PTHR43155:SF2">
    <property type="entry name" value="CYCLIC DI-GMP PHOSPHODIESTERASE PA4108"/>
    <property type="match status" value="1"/>
</dbReference>
<dbReference type="InterPro" id="IPR003018">
    <property type="entry name" value="GAF"/>
</dbReference>
<dbReference type="AlphaFoldDB" id="A0A2A5BBM7"/>
<sequence length="667" mass="75024">MAPTSMNTFSNSQRTITIGYGPGYARSEVWSHLKSKLVIPTEIVSITAAQRYNPALILLDMHLIREMDLAQWVEDFPEAILLCSESLDLDVDLILSNNLPFRQTCKLLEMACYQWVLKSEKMERAKMRDTSFRYLNKLADISISLSAEDDLMTLLRKILNEGQNIACCDAASLFLINEINDHERDLVFKLTQNDSMEFPFEEMRFPLDDSSIAGYVAHTDTELNITDAYQLSKDVPYKFNQSFDQNTGYRTKSILAIPLTNKQKEVIGVLQFINRKKARSLKVSDEKSAAAYTLPFDSDINVLLQALASQAGIAIENTILQNDIKALFEGFVNASVAAIEQRDPTTSGHSFRVADLCIDLANSVSMSNLTRLRNVRFTDAEVRELKYAALLHDFGKVGVRESVLVKEKKLTAGSLDNIHYRILLAQERLTSQALAKQLAMYRNGTAIESELEIINAQLTADITMLNEFYNTIVTANEPSILKEDNKEMLDKINGYNFDSLEGDFQIITEEEFGLLSIKKGSLSPSERKEIESHVVHTQNFLNHIPWTKEFKNIPIIAGAHHEKLDGSGYPYGMSAEQIPLPSKIMTVCDIYDALTASDRPYKPAMGTEKALDILQIESKQGYLDNDLVQIFIEAKVYHCIDSKEYSTAAPQSGASNHPCAHDLHDHD</sequence>
<dbReference type="Pfam" id="PF01966">
    <property type="entry name" value="HD"/>
    <property type="match status" value="1"/>
</dbReference>
<dbReference type="Proteomes" id="UP000218327">
    <property type="component" value="Unassembled WGS sequence"/>
</dbReference>
<dbReference type="SMART" id="SM00065">
    <property type="entry name" value="GAF"/>
    <property type="match status" value="1"/>
</dbReference>
<dbReference type="GO" id="GO:0008081">
    <property type="term" value="F:phosphoric diester hydrolase activity"/>
    <property type="evidence" value="ECO:0007669"/>
    <property type="project" value="UniProtKB-ARBA"/>
</dbReference>
<dbReference type="InterPro" id="IPR006674">
    <property type="entry name" value="HD_domain"/>
</dbReference>
<dbReference type="PROSITE" id="PS51832">
    <property type="entry name" value="HD_GYP"/>
    <property type="match status" value="1"/>
</dbReference>
<dbReference type="EMBL" id="NVVJ01000002">
    <property type="protein sequence ID" value="PCJ28436.1"/>
    <property type="molecule type" value="Genomic_DNA"/>
</dbReference>
<feature type="domain" description="HD-GYP" evidence="2">
    <location>
        <begin position="324"/>
        <end position="647"/>
    </location>
</feature>
<dbReference type="Gene3D" id="3.30.450.40">
    <property type="match status" value="1"/>
</dbReference>
<dbReference type="PANTHER" id="PTHR43155">
    <property type="entry name" value="CYCLIC DI-GMP PHOSPHODIESTERASE PA4108-RELATED"/>
    <property type="match status" value="1"/>
</dbReference>
<comment type="caution">
    <text evidence="3">The sequence shown here is derived from an EMBL/GenBank/DDBJ whole genome shotgun (WGS) entry which is preliminary data.</text>
</comment>
<dbReference type="Gene3D" id="1.10.3210.10">
    <property type="entry name" value="Hypothetical protein af1432"/>
    <property type="match status" value="2"/>
</dbReference>
<dbReference type="InterPro" id="IPR003607">
    <property type="entry name" value="HD/PDEase_dom"/>
</dbReference>
<dbReference type="SUPFAM" id="SSF109604">
    <property type="entry name" value="HD-domain/PDEase-like"/>
    <property type="match status" value="2"/>
</dbReference>
<keyword evidence="3" id="KW-0378">Hydrolase</keyword>
<dbReference type="InterPro" id="IPR037522">
    <property type="entry name" value="HD_GYP_dom"/>
</dbReference>
<evidence type="ECO:0000259" key="2">
    <source>
        <dbReference type="PROSITE" id="PS51832"/>
    </source>
</evidence>
<dbReference type="SUPFAM" id="SSF55781">
    <property type="entry name" value="GAF domain-like"/>
    <property type="match status" value="1"/>
</dbReference>
<dbReference type="InterPro" id="IPR029016">
    <property type="entry name" value="GAF-like_dom_sf"/>
</dbReference>
<evidence type="ECO:0000256" key="1">
    <source>
        <dbReference type="SAM" id="MobiDB-lite"/>
    </source>
</evidence>
<name>A0A2A5BBM7_9GAMM</name>